<dbReference type="EMBL" id="GL380038">
    <property type="protein sequence ID" value="EGT43862.1"/>
    <property type="molecule type" value="Genomic_DNA"/>
</dbReference>
<protein>
    <recommendedName>
        <fullName evidence="1">DUF38 domain-containing protein</fullName>
    </recommendedName>
</protein>
<proteinExistence type="predicted"/>
<dbReference type="InParanoid" id="G0P387"/>
<dbReference type="AlphaFoldDB" id="G0P387"/>
<dbReference type="InterPro" id="IPR002900">
    <property type="entry name" value="DUF38/FTH_CAE_spp"/>
</dbReference>
<name>G0P387_CAEBE</name>
<dbReference type="Proteomes" id="UP000008068">
    <property type="component" value="Unassembled WGS sequence"/>
</dbReference>
<accession>G0P387</accession>
<gene>
    <name evidence="2" type="ORF">CAEBREN_08983</name>
</gene>
<keyword evidence="3" id="KW-1185">Reference proteome</keyword>
<sequence>MPSQPLKYANSSDGRSIEKSGLRVDDLKICYTKLHKPRSGCRLVWRQGNTYKYPQITMEDAETFLKNSKLILRSLSIDLDSEIANLTLKNIMKKAEDLEKFYECMKSLLGNREQLLKTEEIRLTVQDLSQAADFLKCIDPHSLKTISIIAYDYFWSIELDYSELELFVRSPKMKNFIIESVCIPRMKDEILPNFGQVDMEKSAWTWLEDIPGSAEKLQTTLNTGCESNITFSKV</sequence>
<evidence type="ECO:0000313" key="3">
    <source>
        <dbReference type="Proteomes" id="UP000008068"/>
    </source>
</evidence>
<feature type="domain" description="DUF38" evidence="1">
    <location>
        <begin position="99"/>
        <end position="199"/>
    </location>
</feature>
<dbReference type="HOGENOM" id="CLU_1185932_0_0_1"/>
<organism evidence="3">
    <name type="scientific">Caenorhabditis brenneri</name>
    <name type="common">Nematode worm</name>
    <dbReference type="NCBI Taxonomy" id="135651"/>
    <lineage>
        <taxon>Eukaryota</taxon>
        <taxon>Metazoa</taxon>
        <taxon>Ecdysozoa</taxon>
        <taxon>Nematoda</taxon>
        <taxon>Chromadorea</taxon>
        <taxon>Rhabditida</taxon>
        <taxon>Rhabditina</taxon>
        <taxon>Rhabditomorpha</taxon>
        <taxon>Rhabditoidea</taxon>
        <taxon>Rhabditidae</taxon>
        <taxon>Peloderinae</taxon>
        <taxon>Caenorhabditis</taxon>
    </lineage>
</organism>
<dbReference type="Pfam" id="PF01827">
    <property type="entry name" value="FTH"/>
    <property type="match status" value="1"/>
</dbReference>
<reference evidence="3" key="1">
    <citation type="submission" date="2011-07" db="EMBL/GenBank/DDBJ databases">
        <authorList>
            <consortium name="Caenorhabditis brenneri Sequencing and Analysis Consortium"/>
            <person name="Wilson R.K."/>
        </authorList>
    </citation>
    <scope>NUCLEOTIDE SEQUENCE [LARGE SCALE GENOMIC DNA]</scope>
    <source>
        <strain evidence="3">PB2801</strain>
    </source>
</reference>
<evidence type="ECO:0000313" key="2">
    <source>
        <dbReference type="EMBL" id="EGT43862.1"/>
    </source>
</evidence>
<evidence type="ECO:0000259" key="1">
    <source>
        <dbReference type="Pfam" id="PF01827"/>
    </source>
</evidence>